<keyword evidence="7 8" id="KW-0472">Membrane</keyword>
<feature type="transmembrane region" description="Helical" evidence="8">
    <location>
        <begin position="372"/>
        <end position="394"/>
    </location>
</feature>
<evidence type="ECO:0000256" key="4">
    <source>
        <dbReference type="ARBA" id="ARBA00022679"/>
    </source>
</evidence>
<evidence type="ECO:0000313" key="11">
    <source>
        <dbReference type="Proteomes" id="UP000717364"/>
    </source>
</evidence>
<feature type="domain" description="Glycosyltransferase RgtA/B/C/D-like" evidence="9">
    <location>
        <begin position="91"/>
        <end position="253"/>
    </location>
</feature>
<reference evidence="10" key="1">
    <citation type="submission" date="2020-11" db="EMBL/GenBank/DDBJ databases">
        <authorList>
            <person name="Konstantinou D."/>
            <person name="Gkelis S."/>
            <person name="Popin R."/>
            <person name="Fewer D."/>
            <person name="Sivonen K."/>
        </authorList>
    </citation>
    <scope>NUCLEOTIDE SEQUENCE</scope>
    <source>
        <strain evidence="10">TAU-MAC 1115</strain>
    </source>
</reference>
<dbReference type="RefSeq" id="WP_215610586.1">
    <property type="nucleotide sequence ID" value="NZ_JADOES010000049.1"/>
</dbReference>
<dbReference type="PANTHER" id="PTHR33908">
    <property type="entry name" value="MANNOSYLTRANSFERASE YKCB-RELATED"/>
    <property type="match status" value="1"/>
</dbReference>
<dbReference type="GO" id="GO:0016763">
    <property type="term" value="F:pentosyltransferase activity"/>
    <property type="evidence" value="ECO:0007669"/>
    <property type="project" value="TreeGrafter"/>
</dbReference>
<keyword evidence="11" id="KW-1185">Reference proteome</keyword>
<evidence type="ECO:0000313" key="10">
    <source>
        <dbReference type="EMBL" id="MBT9317522.1"/>
    </source>
</evidence>
<evidence type="ECO:0000256" key="1">
    <source>
        <dbReference type="ARBA" id="ARBA00004651"/>
    </source>
</evidence>
<dbReference type="EMBL" id="JADOES010000049">
    <property type="protein sequence ID" value="MBT9317522.1"/>
    <property type="molecule type" value="Genomic_DNA"/>
</dbReference>
<reference evidence="10" key="2">
    <citation type="journal article" date="2021" name="Mar. Drugs">
        <title>Genome Reduction and Secondary Metabolism of the Marine Sponge-Associated Cyanobacterium Leptothoe.</title>
        <authorList>
            <person name="Konstantinou D."/>
            <person name="Popin R.V."/>
            <person name="Fewer D.P."/>
            <person name="Sivonen K."/>
            <person name="Gkelis S."/>
        </authorList>
    </citation>
    <scope>NUCLEOTIDE SEQUENCE</scope>
    <source>
        <strain evidence="10">TAU-MAC 1115</strain>
    </source>
</reference>
<feature type="transmembrane region" description="Helical" evidence="8">
    <location>
        <begin position="142"/>
        <end position="160"/>
    </location>
</feature>
<dbReference type="Pfam" id="PF13231">
    <property type="entry name" value="PMT_2"/>
    <property type="match status" value="1"/>
</dbReference>
<evidence type="ECO:0000259" key="9">
    <source>
        <dbReference type="Pfam" id="PF13231"/>
    </source>
</evidence>
<dbReference type="InterPro" id="IPR050297">
    <property type="entry name" value="LipidA_mod_glycosyltrf_83"/>
</dbReference>
<feature type="transmembrane region" description="Helical" evidence="8">
    <location>
        <begin position="112"/>
        <end position="133"/>
    </location>
</feature>
<feature type="transmembrane region" description="Helical" evidence="8">
    <location>
        <begin position="166"/>
        <end position="182"/>
    </location>
</feature>
<protein>
    <submittedName>
        <fullName evidence="10">Glycosyltransferase family 39 protein</fullName>
    </submittedName>
</protein>
<gene>
    <name evidence="10" type="ORF">IXB50_19035</name>
</gene>
<dbReference type="Proteomes" id="UP000717364">
    <property type="component" value="Unassembled WGS sequence"/>
</dbReference>
<evidence type="ECO:0000256" key="5">
    <source>
        <dbReference type="ARBA" id="ARBA00022692"/>
    </source>
</evidence>
<keyword evidence="5 8" id="KW-0812">Transmembrane</keyword>
<comment type="caution">
    <text evidence="10">The sequence shown here is derived from an EMBL/GenBank/DDBJ whole genome shotgun (WGS) entry which is preliminary data.</text>
</comment>
<accession>A0A947DID8</accession>
<evidence type="ECO:0000256" key="8">
    <source>
        <dbReference type="SAM" id="Phobius"/>
    </source>
</evidence>
<sequence length="534" mass="60107">MSKIMRPLNLLVLLAVVAGIVLRFSNLDFKPYWNDEVYTSMHISGYSFDQVADEVFTGEVITKNSLVKYLHPSAEKTGWDTIQALARTDSQHPPLYYVAARLWAQLFGSSVAAMRCFPAILSLLILPAMYWLAMELFHCQRVAAIAVALVSLSPLHLLYAQEARQYSLWLLLSVLSCALLLWSIRRSNPWRWSLYALSVTASLYTFPFTVFTMAVHGLYSLYLGWSQQIEWRQFVGYVGASLFSLMAFAPWLYVMMTNISGIQATTSWTKTPVLPTKILIHRWFISFGLGFADLNILKSFDVGVNLTSFEKQIYLVNALLLVVIVGALYRLLRMPELRNTVVFLILLLLISWFPLAVSDILLGGSKSAIPRYLLPCYISLHVIVAFVLNGGLAQGRSVMTSKFCRLGLAGCLAIGLMSCLVLSTSQNWWHRANRMNFPIEFAERVNRDKMPRIISDDDVGDVLALSYLLDDDVDMLLVKDGVDYRPAPGDVTDKTFLYKASVPLRATLMGAGAVLEEIQAPTQYWQGSWQVVQE</sequence>
<keyword evidence="2" id="KW-1003">Cell membrane</keyword>
<feature type="transmembrane region" description="Helical" evidence="8">
    <location>
        <begin position="194"/>
        <end position="222"/>
    </location>
</feature>
<dbReference type="GO" id="GO:0005886">
    <property type="term" value="C:plasma membrane"/>
    <property type="evidence" value="ECO:0007669"/>
    <property type="project" value="UniProtKB-SubCell"/>
</dbReference>
<feature type="transmembrane region" description="Helical" evidence="8">
    <location>
        <begin position="234"/>
        <end position="254"/>
    </location>
</feature>
<evidence type="ECO:0000256" key="7">
    <source>
        <dbReference type="ARBA" id="ARBA00023136"/>
    </source>
</evidence>
<dbReference type="GO" id="GO:0009103">
    <property type="term" value="P:lipopolysaccharide biosynthetic process"/>
    <property type="evidence" value="ECO:0007669"/>
    <property type="project" value="UniProtKB-ARBA"/>
</dbReference>
<keyword evidence="3" id="KW-0328">Glycosyltransferase</keyword>
<organism evidence="10 11">
    <name type="scientific">Leptothoe spongobia TAU-MAC 1115</name>
    <dbReference type="NCBI Taxonomy" id="1967444"/>
    <lineage>
        <taxon>Bacteria</taxon>
        <taxon>Bacillati</taxon>
        <taxon>Cyanobacteriota</taxon>
        <taxon>Cyanophyceae</taxon>
        <taxon>Nodosilineales</taxon>
        <taxon>Cymatolegaceae</taxon>
        <taxon>Leptothoe</taxon>
        <taxon>Leptothoe spongobia</taxon>
    </lineage>
</organism>
<dbReference type="AlphaFoldDB" id="A0A947DID8"/>
<feature type="transmembrane region" description="Helical" evidence="8">
    <location>
        <begin position="406"/>
        <end position="429"/>
    </location>
</feature>
<evidence type="ECO:0000256" key="3">
    <source>
        <dbReference type="ARBA" id="ARBA00022676"/>
    </source>
</evidence>
<evidence type="ECO:0000256" key="6">
    <source>
        <dbReference type="ARBA" id="ARBA00022989"/>
    </source>
</evidence>
<keyword evidence="4" id="KW-0808">Transferase</keyword>
<feature type="transmembrane region" description="Helical" evidence="8">
    <location>
        <begin position="274"/>
        <end position="292"/>
    </location>
</feature>
<evidence type="ECO:0000256" key="2">
    <source>
        <dbReference type="ARBA" id="ARBA00022475"/>
    </source>
</evidence>
<comment type="subcellular location">
    <subcellularLocation>
        <location evidence="1">Cell membrane</location>
        <topology evidence="1">Multi-pass membrane protein</topology>
    </subcellularLocation>
</comment>
<name>A0A947DID8_9CYAN</name>
<feature type="transmembrane region" description="Helical" evidence="8">
    <location>
        <begin position="312"/>
        <end position="329"/>
    </location>
</feature>
<feature type="transmembrane region" description="Helical" evidence="8">
    <location>
        <begin position="341"/>
        <end position="360"/>
    </location>
</feature>
<keyword evidence="6 8" id="KW-1133">Transmembrane helix</keyword>
<dbReference type="InterPro" id="IPR038731">
    <property type="entry name" value="RgtA/B/C-like"/>
</dbReference>
<proteinExistence type="predicted"/>
<dbReference type="PANTHER" id="PTHR33908:SF11">
    <property type="entry name" value="MEMBRANE PROTEIN"/>
    <property type="match status" value="1"/>
</dbReference>